<dbReference type="InterPro" id="IPR005467">
    <property type="entry name" value="His_kinase_dom"/>
</dbReference>
<dbReference type="CDD" id="cd00082">
    <property type="entry name" value="HisKA"/>
    <property type="match status" value="1"/>
</dbReference>
<dbReference type="InterPro" id="IPR035965">
    <property type="entry name" value="PAS-like_dom_sf"/>
</dbReference>
<dbReference type="PROSITE" id="PS50110">
    <property type="entry name" value="RESPONSE_REGULATORY"/>
    <property type="match status" value="1"/>
</dbReference>
<dbReference type="InterPro" id="IPR011006">
    <property type="entry name" value="CheY-like_superfamily"/>
</dbReference>
<organism evidence="13 14">
    <name type="scientific">Solirubrobacter ginsenosidimutans</name>
    <dbReference type="NCBI Taxonomy" id="490573"/>
    <lineage>
        <taxon>Bacteria</taxon>
        <taxon>Bacillati</taxon>
        <taxon>Actinomycetota</taxon>
        <taxon>Thermoleophilia</taxon>
        <taxon>Solirubrobacterales</taxon>
        <taxon>Solirubrobacteraceae</taxon>
        <taxon>Solirubrobacter</taxon>
    </lineage>
</organism>
<comment type="caution">
    <text evidence="13">The sequence shown here is derived from an EMBL/GenBank/DDBJ whole genome shotgun (WGS) entry which is preliminary data.</text>
</comment>
<dbReference type="PROSITE" id="PS50112">
    <property type="entry name" value="PAS"/>
    <property type="match status" value="1"/>
</dbReference>
<dbReference type="NCBIfam" id="TIGR00229">
    <property type="entry name" value="sensory_box"/>
    <property type="match status" value="1"/>
</dbReference>
<feature type="domain" description="Response regulatory" evidence="10">
    <location>
        <begin position="395"/>
        <end position="512"/>
    </location>
</feature>
<dbReference type="Gene3D" id="3.40.50.2300">
    <property type="match status" value="1"/>
</dbReference>
<dbReference type="InterPro" id="IPR003594">
    <property type="entry name" value="HATPase_dom"/>
</dbReference>
<dbReference type="PANTHER" id="PTHR43047">
    <property type="entry name" value="TWO-COMPONENT HISTIDINE PROTEIN KINASE"/>
    <property type="match status" value="1"/>
</dbReference>
<evidence type="ECO:0000259" key="12">
    <source>
        <dbReference type="PROSITE" id="PS50113"/>
    </source>
</evidence>
<evidence type="ECO:0000256" key="8">
    <source>
        <dbReference type="PROSITE-ProRule" id="PRU00169"/>
    </source>
</evidence>
<evidence type="ECO:0000256" key="7">
    <source>
        <dbReference type="ARBA" id="ARBA00023012"/>
    </source>
</evidence>
<keyword evidence="13" id="KW-0067">ATP-binding</keyword>
<gene>
    <name evidence="13" type="ORF">OM076_07775</name>
</gene>
<dbReference type="InterPro" id="IPR000700">
    <property type="entry name" value="PAS-assoc_C"/>
</dbReference>
<dbReference type="Pfam" id="PF13426">
    <property type="entry name" value="PAS_9"/>
    <property type="match status" value="1"/>
</dbReference>
<dbReference type="SUPFAM" id="SSF55785">
    <property type="entry name" value="PYP-like sensor domain (PAS domain)"/>
    <property type="match status" value="1"/>
</dbReference>
<protein>
    <recommendedName>
        <fullName evidence="3">histidine kinase</fullName>
        <ecNumber evidence="3">2.7.13.3</ecNumber>
    </recommendedName>
</protein>
<sequence length="516" mass="56010">MVPGTLASQLSEERERFRLLVDGVKDYAIMMLDPEGRVVSWNTGAERIKGYRGDEVIGRHISLFYTPDAVESRHPDSELTIAREIGRYEEEGWRVRKDGSHFWANVVITALRDEAGVLRGFAKVTRDMTQQRAAAAAEREAREAAENANRAKTLFLSGMSHELRTPLNAILGFTQLLEFDGLRSDQQDAMDQIRRAGEHLLALVDELLDVARIEADQMTVSLEPVAVGAVIVESIELVGSLATEHAIGIVTPSAPWPDLYVVADAQRLRQAITNLLSNAIKYNRPNGHARVEAGMRGECVIITVAGTGPGIDAAALDQLFKPFERLAATGGAIGGTGLGLALSKRLVELMDGTLTIDTEVGSGSEFTISLPLAQGPRPAGPAAPAEPERAALRATVLYIEDNPANLRLVEHILSRLGDITVISAPLGRAGIELARAQKPDLVLLDLHLPDIGGDEVALELRADETTAAIPIIVLSADAYASQRRRLLRIGVDEYVTKPFKVAEMIDTVERFVKRAP</sequence>
<dbReference type="SMART" id="SM00388">
    <property type="entry name" value="HisKA"/>
    <property type="match status" value="1"/>
</dbReference>
<dbReference type="SMART" id="SM00091">
    <property type="entry name" value="PAS"/>
    <property type="match status" value="1"/>
</dbReference>
<dbReference type="Pfam" id="PF02518">
    <property type="entry name" value="HATPase_c"/>
    <property type="match status" value="1"/>
</dbReference>
<reference evidence="13" key="1">
    <citation type="submission" date="2022-10" db="EMBL/GenBank/DDBJ databases">
        <title>The WGS of Solirubrobacter ginsenosidimutans DSM 21036.</title>
        <authorList>
            <person name="Jiang Z."/>
        </authorList>
    </citation>
    <scope>NUCLEOTIDE SEQUENCE</scope>
    <source>
        <strain evidence="13">DSM 21036</strain>
    </source>
</reference>
<dbReference type="EC" id="2.7.13.3" evidence="3"/>
<dbReference type="RefSeq" id="WP_270038924.1">
    <property type="nucleotide sequence ID" value="NZ_JAPDOD010000004.1"/>
</dbReference>
<dbReference type="InterPro" id="IPR001789">
    <property type="entry name" value="Sig_transdc_resp-reg_receiver"/>
</dbReference>
<comment type="subcellular location">
    <subcellularLocation>
        <location evidence="2">Cell membrane</location>
    </subcellularLocation>
</comment>
<proteinExistence type="predicted"/>
<keyword evidence="6" id="KW-0418">Kinase</keyword>
<dbReference type="Proteomes" id="UP001149140">
    <property type="component" value="Unassembled WGS sequence"/>
</dbReference>
<feature type="domain" description="PAC" evidence="12">
    <location>
        <begin position="88"/>
        <end position="140"/>
    </location>
</feature>
<keyword evidence="14" id="KW-1185">Reference proteome</keyword>
<dbReference type="AlphaFoldDB" id="A0A9X3S1G2"/>
<dbReference type="EMBL" id="JAPDOD010000004">
    <property type="protein sequence ID" value="MDA0160156.1"/>
    <property type="molecule type" value="Genomic_DNA"/>
</dbReference>
<dbReference type="SUPFAM" id="SSF55874">
    <property type="entry name" value="ATPase domain of HSP90 chaperone/DNA topoisomerase II/histidine kinase"/>
    <property type="match status" value="1"/>
</dbReference>
<dbReference type="SUPFAM" id="SSF47384">
    <property type="entry name" value="Homodimeric domain of signal transducing histidine kinase"/>
    <property type="match status" value="1"/>
</dbReference>
<dbReference type="Pfam" id="PF00072">
    <property type="entry name" value="Response_reg"/>
    <property type="match status" value="1"/>
</dbReference>
<dbReference type="GO" id="GO:0000155">
    <property type="term" value="F:phosphorelay sensor kinase activity"/>
    <property type="evidence" value="ECO:0007669"/>
    <property type="project" value="InterPro"/>
</dbReference>
<dbReference type="InterPro" id="IPR004358">
    <property type="entry name" value="Sig_transdc_His_kin-like_C"/>
</dbReference>
<dbReference type="Gene3D" id="1.10.287.130">
    <property type="match status" value="1"/>
</dbReference>
<evidence type="ECO:0000256" key="2">
    <source>
        <dbReference type="ARBA" id="ARBA00004236"/>
    </source>
</evidence>
<accession>A0A9X3S1G2</accession>
<evidence type="ECO:0000313" key="13">
    <source>
        <dbReference type="EMBL" id="MDA0160156.1"/>
    </source>
</evidence>
<feature type="modified residue" description="4-aspartylphosphate" evidence="8">
    <location>
        <position position="445"/>
    </location>
</feature>
<dbReference type="InterPro" id="IPR036097">
    <property type="entry name" value="HisK_dim/P_sf"/>
</dbReference>
<dbReference type="InterPro" id="IPR000014">
    <property type="entry name" value="PAS"/>
</dbReference>
<dbReference type="SUPFAM" id="SSF52172">
    <property type="entry name" value="CheY-like"/>
    <property type="match status" value="1"/>
</dbReference>
<keyword evidence="7" id="KW-0902">Two-component regulatory system</keyword>
<evidence type="ECO:0000259" key="10">
    <source>
        <dbReference type="PROSITE" id="PS50110"/>
    </source>
</evidence>
<dbReference type="InterPro" id="IPR036890">
    <property type="entry name" value="HATPase_C_sf"/>
</dbReference>
<evidence type="ECO:0000256" key="3">
    <source>
        <dbReference type="ARBA" id="ARBA00012438"/>
    </source>
</evidence>
<evidence type="ECO:0000256" key="1">
    <source>
        <dbReference type="ARBA" id="ARBA00000085"/>
    </source>
</evidence>
<keyword evidence="13" id="KW-0547">Nucleotide-binding</keyword>
<keyword evidence="5" id="KW-0808">Transferase</keyword>
<dbReference type="GO" id="GO:0009927">
    <property type="term" value="F:histidine phosphotransfer kinase activity"/>
    <property type="evidence" value="ECO:0007669"/>
    <property type="project" value="TreeGrafter"/>
</dbReference>
<name>A0A9X3S1G2_9ACTN</name>
<dbReference type="SMART" id="SM00448">
    <property type="entry name" value="REC"/>
    <property type="match status" value="1"/>
</dbReference>
<dbReference type="Gene3D" id="3.30.450.20">
    <property type="entry name" value="PAS domain"/>
    <property type="match status" value="1"/>
</dbReference>
<comment type="catalytic activity">
    <reaction evidence="1">
        <text>ATP + protein L-histidine = ADP + protein N-phospho-L-histidine.</text>
        <dbReference type="EC" id="2.7.13.3"/>
    </reaction>
</comment>
<dbReference type="InterPro" id="IPR003661">
    <property type="entry name" value="HisK_dim/P_dom"/>
</dbReference>
<evidence type="ECO:0000259" key="9">
    <source>
        <dbReference type="PROSITE" id="PS50109"/>
    </source>
</evidence>
<feature type="domain" description="Histidine kinase" evidence="9">
    <location>
        <begin position="158"/>
        <end position="374"/>
    </location>
</feature>
<dbReference type="PRINTS" id="PR00344">
    <property type="entry name" value="BCTRLSENSOR"/>
</dbReference>
<dbReference type="PROSITE" id="PS50109">
    <property type="entry name" value="HIS_KIN"/>
    <property type="match status" value="1"/>
</dbReference>
<evidence type="ECO:0000256" key="5">
    <source>
        <dbReference type="ARBA" id="ARBA00022679"/>
    </source>
</evidence>
<dbReference type="Pfam" id="PF00512">
    <property type="entry name" value="HisKA"/>
    <property type="match status" value="1"/>
</dbReference>
<keyword evidence="4 8" id="KW-0597">Phosphoprotein</keyword>
<dbReference type="Gene3D" id="3.30.565.10">
    <property type="entry name" value="Histidine kinase-like ATPase, C-terminal domain"/>
    <property type="match status" value="1"/>
</dbReference>
<evidence type="ECO:0000313" key="14">
    <source>
        <dbReference type="Proteomes" id="UP001149140"/>
    </source>
</evidence>
<dbReference type="CDD" id="cd00130">
    <property type="entry name" value="PAS"/>
    <property type="match status" value="1"/>
</dbReference>
<dbReference type="SMART" id="SM00387">
    <property type="entry name" value="HATPase_c"/>
    <property type="match status" value="1"/>
</dbReference>
<dbReference type="GO" id="GO:0005524">
    <property type="term" value="F:ATP binding"/>
    <property type="evidence" value="ECO:0007669"/>
    <property type="project" value="UniProtKB-KW"/>
</dbReference>
<evidence type="ECO:0000259" key="11">
    <source>
        <dbReference type="PROSITE" id="PS50112"/>
    </source>
</evidence>
<dbReference type="PANTHER" id="PTHR43047:SF72">
    <property type="entry name" value="OSMOSENSING HISTIDINE PROTEIN KINASE SLN1"/>
    <property type="match status" value="1"/>
</dbReference>
<feature type="domain" description="PAS" evidence="11">
    <location>
        <begin position="13"/>
        <end position="92"/>
    </location>
</feature>
<evidence type="ECO:0000256" key="4">
    <source>
        <dbReference type="ARBA" id="ARBA00022553"/>
    </source>
</evidence>
<evidence type="ECO:0000256" key="6">
    <source>
        <dbReference type="ARBA" id="ARBA00022777"/>
    </source>
</evidence>
<dbReference type="GO" id="GO:0005886">
    <property type="term" value="C:plasma membrane"/>
    <property type="evidence" value="ECO:0007669"/>
    <property type="project" value="UniProtKB-SubCell"/>
</dbReference>
<dbReference type="PROSITE" id="PS50113">
    <property type="entry name" value="PAC"/>
    <property type="match status" value="1"/>
</dbReference>